<comment type="caution">
    <text evidence="4">The sequence shown here is derived from an EMBL/GenBank/DDBJ whole genome shotgun (WGS) entry which is preliminary data.</text>
</comment>
<feature type="transmembrane region" description="Helical" evidence="2">
    <location>
        <begin position="158"/>
        <end position="178"/>
    </location>
</feature>
<evidence type="ECO:0000256" key="1">
    <source>
        <dbReference type="SAM" id="MobiDB-lite"/>
    </source>
</evidence>
<dbReference type="PROSITE" id="PS50887">
    <property type="entry name" value="GGDEF"/>
    <property type="match status" value="1"/>
</dbReference>
<dbReference type="Pfam" id="PF00990">
    <property type="entry name" value="GGDEF"/>
    <property type="match status" value="1"/>
</dbReference>
<evidence type="ECO:0000313" key="5">
    <source>
        <dbReference type="Proteomes" id="UP000677082"/>
    </source>
</evidence>
<dbReference type="SUPFAM" id="SSF55073">
    <property type="entry name" value="Nucleotide cyclase"/>
    <property type="match status" value="1"/>
</dbReference>
<dbReference type="PANTHER" id="PTHR45138:SF9">
    <property type="entry name" value="DIGUANYLATE CYCLASE DGCM-RELATED"/>
    <property type="match status" value="1"/>
</dbReference>
<sequence length="367" mass="38500">MSPADLSLLRHRRAVEAGQLAARGFGILSTVLLVAGAFRIFPVGTPGALTVACLAMIAVMTAAEVVGVVNFRRPGGRQYAWCSAVQVAADLAVMCTFVAALRVYVDITTWTGLIVPIVAGALRFRLRGALATWAVTSAFLPFALHLGGHTVVPGDLAFAILINLIIAFISGTQSGAFARQIGELDEARRALEHQAGHDPLTGLPNRTRLARFADGEHGRELTVLLLDLDGFKQVNDELGHAAGDELLRETGHRIHAALRSGDLAGRVGGDEFQVLLPQTGPEQAADVIARLRAEITRPAALSGGHATVGVSIGAAHRQAGQDLSLDALAAQADQAMYRQKSAVRRAGTSERPAPGDARAHAGPARAS</sequence>
<feature type="region of interest" description="Disordered" evidence="1">
    <location>
        <begin position="339"/>
        <end position="367"/>
    </location>
</feature>
<protein>
    <recommendedName>
        <fullName evidence="3">GGDEF domain-containing protein</fullName>
    </recommendedName>
</protein>
<evidence type="ECO:0000256" key="2">
    <source>
        <dbReference type="SAM" id="Phobius"/>
    </source>
</evidence>
<feature type="transmembrane region" description="Helical" evidence="2">
    <location>
        <begin position="107"/>
        <end position="124"/>
    </location>
</feature>
<evidence type="ECO:0000313" key="4">
    <source>
        <dbReference type="EMBL" id="GIM98130.1"/>
    </source>
</evidence>
<keyword evidence="2" id="KW-1133">Transmembrane helix</keyword>
<dbReference type="InterPro" id="IPR029787">
    <property type="entry name" value="Nucleotide_cyclase"/>
</dbReference>
<keyword evidence="5" id="KW-1185">Reference proteome</keyword>
<gene>
    <name evidence="4" type="ORF">Ato02nite_099230</name>
</gene>
<dbReference type="EMBL" id="BOQN01000183">
    <property type="protein sequence ID" value="GIM98130.1"/>
    <property type="molecule type" value="Genomic_DNA"/>
</dbReference>
<accession>A0A920BRL1</accession>
<dbReference type="Proteomes" id="UP000677082">
    <property type="component" value="Unassembled WGS sequence"/>
</dbReference>
<feature type="transmembrane region" description="Helical" evidence="2">
    <location>
        <begin position="47"/>
        <end position="67"/>
    </location>
</feature>
<dbReference type="CDD" id="cd01949">
    <property type="entry name" value="GGDEF"/>
    <property type="match status" value="1"/>
</dbReference>
<dbReference type="InterPro" id="IPR000160">
    <property type="entry name" value="GGDEF_dom"/>
</dbReference>
<reference evidence="4 5" key="1">
    <citation type="submission" date="2021-03" db="EMBL/GenBank/DDBJ databases">
        <title>Whole genome shotgun sequence of Actinoplanes toevensis NBRC 105298.</title>
        <authorList>
            <person name="Komaki H."/>
            <person name="Tamura T."/>
        </authorList>
    </citation>
    <scope>NUCLEOTIDE SEQUENCE [LARGE SCALE GENOMIC DNA]</scope>
    <source>
        <strain evidence="4 5">NBRC 105298</strain>
    </source>
</reference>
<feature type="transmembrane region" description="Helical" evidence="2">
    <location>
        <begin position="20"/>
        <end position="41"/>
    </location>
</feature>
<dbReference type="InterPro" id="IPR050469">
    <property type="entry name" value="Diguanylate_Cyclase"/>
</dbReference>
<dbReference type="SMART" id="SM00267">
    <property type="entry name" value="GGDEF"/>
    <property type="match status" value="1"/>
</dbReference>
<keyword evidence="2" id="KW-0472">Membrane</keyword>
<feature type="transmembrane region" description="Helical" evidence="2">
    <location>
        <begin position="131"/>
        <end position="152"/>
    </location>
</feature>
<feature type="domain" description="GGDEF" evidence="3">
    <location>
        <begin position="219"/>
        <end position="352"/>
    </location>
</feature>
<name>A0A920BRL1_9ACTN</name>
<dbReference type="RefSeq" id="WP_213013748.1">
    <property type="nucleotide sequence ID" value="NZ_BOQN01000183.1"/>
</dbReference>
<dbReference type="InterPro" id="IPR043128">
    <property type="entry name" value="Rev_trsase/Diguanyl_cyclase"/>
</dbReference>
<dbReference type="Gene3D" id="3.30.70.270">
    <property type="match status" value="1"/>
</dbReference>
<dbReference type="GO" id="GO:0052621">
    <property type="term" value="F:diguanylate cyclase activity"/>
    <property type="evidence" value="ECO:0007669"/>
    <property type="project" value="TreeGrafter"/>
</dbReference>
<evidence type="ECO:0000259" key="3">
    <source>
        <dbReference type="PROSITE" id="PS50887"/>
    </source>
</evidence>
<proteinExistence type="predicted"/>
<keyword evidence="2" id="KW-0812">Transmembrane</keyword>
<feature type="transmembrane region" description="Helical" evidence="2">
    <location>
        <begin position="79"/>
        <end position="101"/>
    </location>
</feature>
<dbReference type="PANTHER" id="PTHR45138">
    <property type="entry name" value="REGULATORY COMPONENTS OF SENSORY TRANSDUCTION SYSTEM"/>
    <property type="match status" value="1"/>
</dbReference>
<organism evidence="4 5">
    <name type="scientific">Paractinoplanes toevensis</name>
    <dbReference type="NCBI Taxonomy" id="571911"/>
    <lineage>
        <taxon>Bacteria</taxon>
        <taxon>Bacillati</taxon>
        <taxon>Actinomycetota</taxon>
        <taxon>Actinomycetes</taxon>
        <taxon>Micromonosporales</taxon>
        <taxon>Micromonosporaceae</taxon>
        <taxon>Paractinoplanes</taxon>
    </lineage>
</organism>
<dbReference type="NCBIfam" id="TIGR00254">
    <property type="entry name" value="GGDEF"/>
    <property type="match status" value="1"/>
</dbReference>
<dbReference type="AlphaFoldDB" id="A0A920BRL1"/>